<gene>
    <name evidence="4" type="ORF">MNKW57_23470</name>
</gene>
<sequence length="725" mass="79217">MPIQGRRFLLACAIAMHVAPALAANCNSDGTLRFIGKTNDLQQTVWLSATTAGSFALEAAQQNLRVDEWSRGSPGLHLSLSPVVSQGGGGTHRLFDISGDRDCLLDTQNQQGGIILPPEIIFPPIDPPEVLPPIGILPPVPPIGVLPPVGIMPEVPVAVLPPIGTIPPTGITPEVPVEARPPIAILPPEGITPERPVKPEVPIGTLPPEGITPEKPVKPEVPIGTLPPEGITPDKPVKPEVPIGTLPPEGITPDKPVKPEVPIGTLPPEGITPDKPVKPEVPIGTLPPEGITPEKPVKPEVPIGTLPPEGITPEVPVQPEVPIGTLPPEGITPVRPVKPEVPIGTLPPEGITPERPVKPEVPIGTLPPEGITPERPVQPELPLRPRRFEQQGDYTVYPNLVCFQPQENRAVFPNYEGGEIRCPEGFYLAQYQEDASPDGRVPITPGREMEYIPVASAAQLEWNSWVDVSYLDISEDRHGLDNDGHAMRYTVGLDRRIDEGVVLGMRFSLYQSELDRFSGTWEQEIDRYTFGPYLAWQVAENWVLDAALRYTEIDVANQLLSLSGYLDGREWATTVSAHGQYRFDDFNLRPGFTVYWRDTTNNSMSLRGRVQDQPVTIRFPGESFEQGIVEATFEANRTYKLRYCGYLMPFAEVGARYEFERPGEGRILAGDLSTRSTSPSSGLIRFGGRWLPNSATMLDAEVAYQSLGQSGLDIWEARLLFSHSF</sequence>
<dbReference type="SUPFAM" id="SSF103515">
    <property type="entry name" value="Autotransporter"/>
    <property type="match status" value="1"/>
</dbReference>
<evidence type="ECO:0000313" key="4">
    <source>
        <dbReference type="EMBL" id="GMG88026.1"/>
    </source>
</evidence>
<name>A0ABQ6M134_9GAMM</name>
<dbReference type="InterPro" id="IPR005546">
    <property type="entry name" value="Autotransporte_beta"/>
</dbReference>
<dbReference type="EMBL" id="BSYJ01000004">
    <property type="protein sequence ID" value="GMG88026.1"/>
    <property type="molecule type" value="Genomic_DNA"/>
</dbReference>
<dbReference type="SMART" id="SM00869">
    <property type="entry name" value="Autotransporter"/>
    <property type="match status" value="1"/>
</dbReference>
<dbReference type="PROSITE" id="PS51208">
    <property type="entry name" value="AUTOTRANSPORTER"/>
    <property type="match status" value="1"/>
</dbReference>
<feature type="region of interest" description="Disordered" evidence="1">
    <location>
        <begin position="345"/>
        <end position="379"/>
    </location>
</feature>
<feature type="chain" id="PRO_5046183232" description="Autotransporter domain-containing protein" evidence="2">
    <location>
        <begin position="24"/>
        <end position="725"/>
    </location>
</feature>
<evidence type="ECO:0000256" key="1">
    <source>
        <dbReference type="SAM" id="MobiDB-lite"/>
    </source>
</evidence>
<evidence type="ECO:0000313" key="5">
    <source>
        <dbReference type="Proteomes" id="UP001224392"/>
    </source>
</evidence>
<feature type="domain" description="Autotransporter" evidence="3">
    <location>
        <begin position="457"/>
        <end position="725"/>
    </location>
</feature>
<dbReference type="RefSeq" id="WP_285764634.1">
    <property type="nucleotide sequence ID" value="NZ_BSYJ01000004.1"/>
</dbReference>
<proteinExistence type="predicted"/>
<dbReference type="Gene3D" id="2.40.128.130">
    <property type="entry name" value="Autotransporter beta-domain"/>
    <property type="match status" value="1"/>
</dbReference>
<protein>
    <recommendedName>
        <fullName evidence="3">Autotransporter domain-containing protein</fullName>
    </recommendedName>
</protein>
<evidence type="ECO:0000259" key="3">
    <source>
        <dbReference type="PROSITE" id="PS51208"/>
    </source>
</evidence>
<dbReference type="Proteomes" id="UP001224392">
    <property type="component" value="Unassembled WGS sequence"/>
</dbReference>
<organism evidence="4 5">
    <name type="scientific">Biformimicrobium ophioploci</name>
    <dbReference type="NCBI Taxonomy" id="3036711"/>
    <lineage>
        <taxon>Bacteria</taxon>
        <taxon>Pseudomonadati</taxon>
        <taxon>Pseudomonadota</taxon>
        <taxon>Gammaproteobacteria</taxon>
        <taxon>Cellvibrionales</taxon>
        <taxon>Microbulbiferaceae</taxon>
        <taxon>Biformimicrobium</taxon>
    </lineage>
</organism>
<reference evidence="4 5" key="1">
    <citation type="submission" date="2023-04" db="EMBL/GenBank/DDBJ databases">
        <title>Marinobulbifer ophiurae gen. nov., sp. Nov., isolate from tissue of brittle star Ophioplocus japonicus.</title>
        <authorList>
            <person name="Kawano K."/>
            <person name="Sawayama S."/>
            <person name="Nakagawa S."/>
        </authorList>
    </citation>
    <scope>NUCLEOTIDE SEQUENCE [LARGE SCALE GENOMIC DNA]</scope>
    <source>
        <strain evidence="4 5">NKW57</strain>
    </source>
</reference>
<dbReference type="Pfam" id="PF03797">
    <property type="entry name" value="Autotransporter"/>
    <property type="match status" value="1"/>
</dbReference>
<comment type="caution">
    <text evidence="4">The sequence shown here is derived from an EMBL/GenBank/DDBJ whole genome shotgun (WGS) entry which is preliminary data.</text>
</comment>
<feature type="signal peptide" evidence="2">
    <location>
        <begin position="1"/>
        <end position="23"/>
    </location>
</feature>
<keyword evidence="2" id="KW-0732">Signal</keyword>
<evidence type="ECO:0000256" key="2">
    <source>
        <dbReference type="SAM" id="SignalP"/>
    </source>
</evidence>
<dbReference type="InterPro" id="IPR036709">
    <property type="entry name" value="Autotransporte_beta_dom_sf"/>
</dbReference>
<keyword evidence="5" id="KW-1185">Reference proteome</keyword>
<accession>A0ABQ6M134</accession>